<evidence type="ECO:0000259" key="2">
    <source>
        <dbReference type="PROSITE" id="PS50181"/>
    </source>
</evidence>
<dbReference type="PANTHER" id="PTHR47602:SF2">
    <property type="entry name" value="F-BOX PROTEIN SKIP22"/>
    <property type="match status" value="1"/>
</dbReference>
<dbReference type="CDD" id="cd22165">
    <property type="entry name" value="F-box_AtSKIP22-like"/>
    <property type="match status" value="1"/>
</dbReference>
<dbReference type="SMART" id="SM00256">
    <property type="entry name" value="FBOX"/>
    <property type="match status" value="1"/>
</dbReference>
<reference evidence="3 4" key="1">
    <citation type="journal article" date="2015" name="Proc. Natl. Acad. Sci. U.S.A.">
        <title>The resurrection genome of Boea hygrometrica: A blueprint for survival of dehydration.</title>
        <authorList>
            <person name="Xiao L."/>
            <person name="Yang G."/>
            <person name="Zhang L."/>
            <person name="Yang X."/>
            <person name="Zhao S."/>
            <person name="Ji Z."/>
            <person name="Zhou Q."/>
            <person name="Hu M."/>
            <person name="Wang Y."/>
            <person name="Chen M."/>
            <person name="Xu Y."/>
            <person name="Jin H."/>
            <person name="Xiao X."/>
            <person name="Hu G."/>
            <person name="Bao F."/>
            <person name="Hu Y."/>
            <person name="Wan P."/>
            <person name="Li L."/>
            <person name="Deng X."/>
            <person name="Kuang T."/>
            <person name="Xiang C."/>
            <person name="Zhu J.K."/>
            <person name="Oliver M.J."/>
            <person name="He Y."/>
        </authorList>
    </citation>
    <scope>NUCLEOTIDE SEQUENCE [LARGE SCALE GENOMIC DNA]</scope>
    <source>
        <strain evidence="4">cv. XS01</strain>
    </source>
</reference>
<keyword evidence="4" id="KW-1185">Reference proteome</keyword>
<dbReference type="Gene3D" id="1.20.1280.50">
    <property type="match status" value="1"/>
</dbReference>
<dbReference type="PANTHER" id="PTHR47602">
    <property type="entry name" value="F-BOX PROTEIN SKIP22"/>
    <property type="match status" value="1"/>
</dbReference>
<dbReference type="EMBL" id="KV006331">
    <property type="protein sequence ID" value="KZV33199.1"/>
    <property type="molecule type" value="Genomic_DNA"/>
</dbReference>
<evidence type="ECO:0000256" key="1">
    <source>
        <dbReference type="SAM" id="MobiDB-lite"/>
    </source>
</evidence>
<protein>
    <recommendedName>
        <fullName evidence="2">F-box domain-containing protein</fullName>
    </recommendedName>
</protein>
<dbReference type="PROSITE" id="PS50181">
    <property type="entry name" value="FBOX"/>
    <property type="match status" value="1"/>
</dbReference>
<gene>
    <name evidence="3" type="ORF">F511_16233</name>
</gene>
<dbReference type="Pfam" id="PF12937">
    <property type="entry name" value="F-box-like"/>
    <property type="match status" value="1"/>
</dbReference>
<dbReference type="SUPFAM" id="SSF81383">
    <property type="entry name" value="F-box domain"/>
    <property type="match status" value="1"/>
</dbReference>
<accession>A0A2Z7BIE6</accession>
<feature type="region of interest" description="Disordered" evidence="1">
    <location>
        <begin position="82"/>
        <end position="147"/>
    </location>
</feature>
<dbReference type="InterPro" id="IPR036047">
    <property type="entry name" value="F-box-like_dom_sf"/>
</dbReference>
<dbReference type="Gene3D" id="3.40.1000.30">
    <property type="match status" value="1"/>
</dbReference>
<organism evidence="3 4">
    <name type="scientific">Dorcoceras hygrometricum</name>
    <dbReference type="NCBI Taxonomy" id="472368"/>
    <lineage>
        <taxon>Eukaryota</taxon>
        <taxon>Viridiplantae</taxon>
        <taxon>Streptophyta</taxon>
        <taxon>Embryophyta</taxon>
        <taxon>Tracheophyta</taxon>
        <taxon>Spermatophyta</taxon>
        <taxon>Magnoliopsida</taxon>
        <taxon>eudicotyledons</taxon>
        <taxon>Gunneridae</taxon>
        <taxon>Pentapetalae</taxon>
        <taxon>asterids</taxon>
        <taxon>lamiids</taxon>
        <taxon>Lamiales</taxon>
        <taxon>Gesneriaceae</taxon>
        <taxon>Didymocarpoideae</taxon>
        <taxon>Trichosporeae</taxon>
        <taxon>Loxocarpinae</taxon>
        <taxon>Dorcoceras</taxon>
    </lineage>
</organism>
<dbReference type="Proteomes" id="UP000250235">
    <property type="component" value="Unassembled WGS sequence"/>
</dbReference>
<name>A0A2Z7BIE6_9LAMI</name>
<feature type="domain" description="F-box" evidence="2">
    <location>
        <begin position="346"/>
        <end position="392"/>
    </location>
</feature>
<evidence type="ECO:0000313" key="3">
    <source>
        <dbReference type="EMBL" id="KZV33199.1"/>
    </source>
</evidence>
<evidence type="ECO:0000313" key="4">
    <source>
        <dbReference type="Proteomes" id="UP000250235"/>
    </source>
</evidence>
<sequence length="496" mass="55296">MKLRLRSIESKETLKIDAPNPCTLRQLKQIISQKLPNSPSPASIRLSLNKKDELRSSSPGGEDSLQLLGVSAGDLVFFSLDPDLVENHPPGSEQGVGMDSNSRESEASQDLNAGGSLSEPAISELDGLKRETLDTPTQLDESTDCMELDEGYVDNYDNSAEEVEESFSVPGYLRKVFMDELNDDCALDHMVTIVAIHAVFSESGFVGFDRKSNKRIGSCQFKNDWPSGGFKLSYTLPDIVDRGYGIHSVVLKFHSLGKFMSVYGSLENESRGCATHFLKLNEDQLVPLLNVVWANCGVTESVKGSYGDVSSTSPEKELFKFWRDVKDKLALPLLIGLCEKTGLELPPCFVRLPTDLKMKILELLPGVDVAKTSCVCSELRYLASNDDLWKLKFNEQFRNTSAEGYASWKKAFAVAWGREKARKGEERRIRTAAPRRMRHPNPFFVPRGPRMIGGPHDIWPAFGEDRLPRLHDPVNPLIRNFSPPCRLGGQNNRDLI</sequence>
<dbReference type="AlphaFoldDB" id="A0A2Z7BIE6"/>
<dbReference type="InterPro" id="IPR001810">
    <property type="entry name" value="F-box_dom"/>
</dbReference>
<dbReference type="OrthoDB" id="101791at2759"/>
<proteinExistence type="predicted"/>